<keyword evidence="3" id="KW-1185">Reference proteome</keyword>
<feature type="region of interest" description="Disordered" evidence="1">
    <location>
        <begin position="184"/>
        <end position="207"/>
    </location>
</feature>
<name>A0AAD1HJX1_9MYCO</name>
<dbReference type="EMBL" id="AP022561">
    <property type="protein sequence ID" value="BBX06748.1"/>
    <property type="molecule type" value="Genomic_DNA"/>
</dbReference>
<dbReference type="RefSeq" id="WP_115319089.1">
    <property type="nucleotide sequence ID" value="NZ_AP022561.1"/>
</dbReference>
<proteinExistence type="predicted"/>
<accession>A0AAD1HJX1</accession>
<evidence type="ECO:0000256" key="1">
    <source>
        <dbReference type="SAM" id="MobiDB-lite"/>
    </source>
</evidence>
<sequence length="320" mass="34293">MTGNTTNRTLGAPLEPYSKLADTIAGFADAVEALIKNELAYPFSMIPSTALSDRATDGEHVGTRTKKIFARLAADQVYDIAVQLDLHRGMAAVLPAMGVYFAPYPLARTCVATAAKAWFILDGATREERLQRYLNEELAALHGAPWDFGDPAAHIDIAALADDLVTVGATAGLRDLRTAKAKARAKDWQAPHLGPSTQREGEQPPSETDIVRKMFSASGLEADQVGQPYALLSAAVHGRFKQSGVSESFYSGRSELGVPTKAMYSSPETTAKVTALAAIATRTHLLSLALYANAPEADVLDRLRDPLAQWCEMGGVPLPE</sequence>
<evidence type="ECO:0000313" key="3">
    <source>
        <dbReference type="Proteomes" id="UP000467327"/>
    </source>
</evidence>
<dbReference type="KEGG" id="maic:MAIC_15510"/>
<evidence type="ECO:0000313" key="2">
    <source>
        <dbReference type="EMBL" id="BBX06748.1"/>
    </source>
</evidence>
<dbReference type="Proteomes" id="UP000467327">
    <property type="component" value="Chromosome"/>
</dbReference>
<gene>
    <name evidence="2" type="ORF">MAIC_15510</name>
</gene>
<organism evidence="2 3">
    <name type="scientific">Mycolicibacterium aichiense</name>
    <dbReference type="NCBI Taxonomy" id="1799"/>
    <lineage>
        <taxon>Bacteria</taxon>
        <taxon>Bacillati</taxon>
        <taxon>Actinomycetota</taxon>
        <taxon>Actinomycetes</taxon>
        <taxon>Mycobacteriales</taxon>
        <taxon>Mycobacteriaceae</taxon>
        <taxon>Mycolicibacterium</taxon>
    </lineage>
</organism>
<reference evidence="2 3" key="1">
    <citation type="journal article" date="2019" name="Emerg. Microbes Infect.">
        <title>Comprehensive subspecies identification of 175 nontuberculous mycobacteria species based on 7547 genomic profiles.</title>
        <authorList>
            <person name="Matsumoto Y."/>
            <person name="Kinjo T."/>
            <person name="Motooka D."/>
            <person name="Nabeya D."/>
            <person name="Jung N."/>
            <person name="Uechi K."/>
            <person name="Horii T."/>
            <person name="Iida T."/>
            <person name="Fujita J."/>
            <person name="Nakamura S."/>
        </authorList>
    </citation>
    <scope>NUCLEOTIDE SEQUENCE [LARGE SCALE GENOMIC DNA]</scope>
    <source>
        <strain evidence="2 3">JCM 6376</strain>
    </source>
</reference>
<protein>
    <submittedName>
        <fullName evidence="2">Uncharacterized protein</fullName>
    </submittedName>
</protein>
<dbReference type="AlphaFoldDB" id="A0AAD1HJX1"/>